<comment type="subcellular location">
    <subcellularLocation>
        <location evidence="1">Membrane</location>
        <topology evidence="1">Multi-pass membrane protein</topology>
    </subcellularLocation>
</comment>
<keyword evidence="2 6" id="KW-0812">Transmembrane</keyword>
<feature type="domain" description="Peptidase S54 rhomboid" evidence="7">
    <location>
        <begin position="85"/>
        <end position="236"/>
    </location>
</feature>
<dbReference type="GO" id="GO:0004252">
    <property type="term" value="F:serine-type endopeptidase activity"/>
    <property type="evidence" value="ECO:0007669"/>
    <property type="project" value="InterPro"/>
</dbReference>
<reference evidence="8" key="1">
    <citation type="submission" date="2014-11" db="EMBL/GenBank/DDBJ databases">
        <authorList>
            <person name="Zhu J."/>
            <person name="Qi W."/>
            <person name="Song R."/>
        </authorList>
    </citation>
    <scope>NUCLEOTIDE SEQUENCE</scope>
</reference>
<accession>A0A1B1TE76</accession>
<dbReference type="InterPro" id="IPR022764">
    <property type="entry name" value="Peptidase_S54_rhomboid_dom"/>
</dbReference>
<evidence type="ECO:0000256" key="4">
    <source>
        <dbReference type="ARBA" id="ARBA00023136"/>
    </source>
</evidence>
<dbReference type="PANTHER" id="PTHR43066">
    <property type="entry name" value="RHOMBOID-RELATED PROTEIN"/>
    <property type="match status" value="1"/>
</dbReference>
<feature type="transmembrane region" description="Helical" evidence="6">
    <location>
        <begin position="126"/>
        <end position="143"/>
    </location>
</feature>
<dbReference type="Gene3D" id="1.20.1540.10">
    <property type="entry name" value="Rhomboid-like"/>
    <property type="match status" value="1"/>
</dbReference>
<reference evidence="8" key="2">
    <citation type="journal article" date="2015" name="ISME J.">
        <title>A new class of marine Euryarchaeota group II from the Mediterranean deep chlorophyll maximum.</title>
        <authorList>
            <person name="Martin-Cuadrado A.B."/>
            <person name="Garcia-Heredia I."/>
            <person name="Molto A.G."/>
            <person name="Lopez-Ubeda R."/>
            <person name="Kimes N."/>
            <person name="Lopez-Garcia P."/>
            <person name="Moreira D."/>
            <person name="Rodriguez-Valera F."/>
        </authorList>
    </citation>
    <scope>NUCLEOTIDE SEQUENCE</scope>
</reference>
<dbReference type="Pfam" id="PF01694">
    <property type="entry name" value="Rhomboid"/>
    <property type="match status" value="1"/>
</dbReference>
<feature type="transmembrane region" description="Helical" evidence="6">
    <location>
        <begin position="216"/>
        <end position="236"/>
    </location>
</feature>
<feature type="transmembrane region" description="Helical" evidence="6">
    <location>
        <begin position="100"/>
        <end position="117"/>
    </location>
</feature>
<dbReference type="PANTHER" id="PTHR43066:SF11">
    <property type="entry name" value="PEPTIDASE S54 RHOMBOID DOMAIN-CONTAINING PROTEIN"/>
    <property type="match status" value="1"/>
</dbReference>
<feature type="transmembrane region" description="Helical" evidence="6">
    <location>
        <begin position="181"/>
        <end position="204"/>
    </location>
</feature>
<dbReference type="InterPro" id="IPR035952">
    <property type="entry name" value="Rhomboid-like_sf"/>
</dbReference>
<dbReference type="AlphaFoldDB" id="A0A1B1TE76"/>
<protein>
    <submittedName>
        <fullName evidence="8">Rhomboid family protein</fullName>
    </submittedName>
</protein>
<sequence length="346" mass="38914">MITSAEYDLYWSQLENSDFILLSIYVIVSIIPFVNSLREKTSVALAMVLSLLLVMFVRFTFTILELDFNEIHFLSLYPVLADDPTQIHRFITSAWLHADWLHVLSNILVIGLVGVPLEQRLGSKRWLLVYALGFLGGNVAWVATHPDSINPAIGASGAAFGLLGAYMACWPNDEIEFPLLFLIRAWPVWIIVFVRLGLEIYQIYVIQEGTSGDTNIAHMAHIGGFFMAFLLARVIARGGPSPLNSESTQNNAANIGEAKRIIAKRNLGVLNEDPWEIEGKPLQGNAKRILKNLKEQGDELETRQAWLEELAENTICPICDGEVKLFEKDENYSLICSLNKEHLFWP</sequence>
<feature type="transmembrane region" description="Helical" evidence="6">
    <location>
        <begin position="19"/>
        <end position="37"/>
    </location>
</feature>
<keyword evidence="3 6" id="KW-1133">Transmembrane helix</keyword>
<name>A0A1B1TE76_9ARCH</name>
<evidence type="ECO:0000256" key="5">
    <source>
        <dbReference type="SAM" id="Coils"/>
    </source>
</evidence>
<feature type="transmembrane region" description="Helical" evidence="6">
    <location>
        <begin position="44"/>
        <end position="64"/>
    </location>
</feature>
<keyword evidence="4 6" id="KW-0472">Membrane</keyword>
<dbReference type="EMBL" id="KP211896">
    <property type="protein sequence ID" value="ANV80600.1"/>
    <property type="molecule type" value="Genomic_DNA"/>
</dbReference>
<organism evidence="8">
    <name type="scientific">uncultured Poseidoniia archaeon</name>
    <dbReference type="NCBI Taxonomy" id="1697135"/>
    <lineage>
        <taxon>Archaea</taxon>
        <taxon>Methanobacteriati</taxon>
        <taxon>Thermoplasmatota</taxon>
        <taxon>Candidatus Poseidoniia</taxon>
        <taxon>environmental samples</taxon>
    </lineage>
</organism>
<feature type="coiled-coil region" evidence="5">
    <location>
        <begin position="283"/>
        <end position="310"/>
    </location>
</feature>
<evidence type="ECO:0000313" key="8">
    <source>
        <dbReference type="EMBL" id="ANV80600.1"/>
    </source>
</evidence>
<evidence type="ECO:0000256" key="6">
    <source>
        <dbReference type="SAM" id="Phobius"/>
    </source>
</evidence>
<dbReference type="GO" id="GO:0016020">
    <property type="term" value="C:membrane"/>
    <property type="evidence" value="ECO:0007669"/>
    <property type="project" value="UniProtKB-SubCell"/>
</dbReference>
<evidence type="ECO:0000256" key="2">
    <source>
        <dbReference type="ARBA" id="ARBA00022692"/>
    </source>
</evidence>
<evidence type="ECO:0000256" key="1">
    <source>
        <dbReference type="ARBA" id="ARBA00004141"/>
    </source>
</evidence>
<feature type="transmembrane region" description="Helical" evidence="6">
    <location>
        <begin position="149"/>
        <end position="169"/>
    </location>
</feature>
<evidence type="ECO:0000256" key="3">
    <source>
        <dbReference type="ARBA" id="ARBA00022989"/>
    </source>
</evidence>
<keyword evidence="5" id="KW-0175">Coiled coil</keyword>
<dbReference type="SUPFAM" id="SSF144091">
    <property type="entry name" value="Rhomboid-like"/>
    <property type="match status" value="1"/>
</dbReference>
<proteinExistence type="predicted"/>
<evidence type="ECO:0000259" key="7">
    <source>
        <dbReference type="Pfam" id="PF01694"/>
    </source>
</evidence>